<feature type="transmembrane region" description="Helical" evidence="1">
    <location>
        <begin position="262"/>
        <end position="286"/>
    </location>
</feature>
<evidence type="ECO:0000313" key="2">
    <source>
        <dbReference type="EMBL" id="KAF9515123.1"/>
    </source>
</evidence>
<protein>
    <submittedName>
        <fullName evidence="2">Uncharacterized protein</fullName>
    </submittedName>
</protein>
<organism evidence="2 3">
    <name type="scientific">Hydnum rufescens UP504</name>
    <dbReference type="NCBI Taxonomy" id="1448309"/>
    <lineage>
        <taxon>Eukaryota</taxon>
        <taxon>Fungi</taxon>
        <taxon>Dikarya</taxon>
        <taxon>Basidiomycota</taxon>
        <taxon>Agaricomycotina</taxon>
        <taxon>Agaricomycetes</taxon>
        <taxon>Cantharellales</taxon>
        <taxon>Hydnaceae</taxon>
        <taxon>Hydnum</taxon>
    </lineage>
</organism>
<evidence type="ECO:0000256" key="1">
    <source>
        <dbReference type="SAM" id="Phobius"/>
    </source>
</evidence>
<keyword evidence="3" id="KW-1185">Reference proteome</keyword>
<dbReference type="OrthoDB" id="3192156at2759"/>
<gene>
    <name evidence="2" type="ORF">BS47DRAFT_1294308</name>
</gene>
<evidence type="ECO:0000313" key="3">
    <source>
        <dbReference type="Proteomes" id="UP000886523"/>
    </source>
</evidence>
<keyword evidence="1" id="KW-0472">Membrane</keyword>
<keyword evidence="1" id="KW-0812">Transmembrane</keyword>
<feature type="transmembrane region" description="Helical" evidence="1">
    <location>
        <begin position="156"/>
        <end position="176"/>
    </location>
</feature>
<dbReference type="EMBL" id="MU128953">
    <property type="protein sequence ID" value="KAF9515123.1"/>
    <property type="molecule type" value="Genomic_DNA"/>
</dbReference>
<reference evidence="2" key="1">
    <citation type="journal article" date="2020" name="Nat. Commun.">
        <title>Large-scale genome sequencing of mycorrhizal fungi provides insights into the early evolution of symbiotic traits.</title>
        <authorList>
            <person name="Miyauchi S."/>
            <person name="Kiss E."/>
            <person name="Kuo A."/>
            <person name="Drula E."/>
            <person name="Kohler A."/>
            <person name="Sanchez-Garcia M."/>
            <person name="Morin E."/>
            <person name="Andreopoulos B."/>
            <person name="Barry K.W."/>
            <person name="Bonito G."/>
            <person name="Buee M."/>
            <person name="Carver A."/>
            <person name="Chen C."/>
            <person name="Cichocki N."/>
            <person name="Clum A."/>
            <person name="Culley D."/>
            <person name="Crous P.W."/>
            <person name="Fauchery L."/>
            <person name="Girlanda M."/>
            <person name="Hayes R.D."/>
            <person name="Keri Z."/>
            <person name="LaButti K."/>
            <person name="Lipzen A."/>
            <person name="Lombard V."/>
            <person name="Magnuson J."/>
            <person name="Maillard F."/>
            <person name="Murat C."/>
            <person name="Nolan M."/>
            <person name="Ohm R.A."/>
            <person name="Pangilinan J."/>
            <person name="Pereira M.F."/>
            <person name="Perotto S."/>
            <person name="Peter M."/>
            <person name="Pfister S."/>
            <person name="Riley R."/>
            <person name="Sitrit Y."/>
            <person name="Stielow J.B."/>
            <person name="Szollosi G."/>
            <person name="Zifcakova L."/>
            <person name="Stursova M."/>
            <person name="Spatafora J.W."/>
            <person name="Tedersoo L."/>
            <person name="Vaario L.M."/>
            <person name="Yamada A."/>
            <person name="Yan M."/>
            <person name="Wang P."/>
            <person name="Xu J."/>
            <person name="Bruns T."/>
            <person name="Baldrian P."/>
            <person name="Vilgalys R."/>
            <person name="Dunand C."/>
            <person name="Henrissat B."/>
            <person name="Grigoriev I.V."/>
            <person name="Hibbett D."/>
            <person name="Nagy L.G."/>
            <person name="Martin F.M."/>
        </authorList>
    </citation>
    <scope>NUCLEOTIDE SEQUENCE</scope>
    <source>
        <strain evidence="2">UP504</strain>
    </source>
</reference>
<comment type="caution">
    <text evidence="2">The sequence shown here is derived from an EMBL/GenBank/DDBJ whole genome shotgun (WGS) entry which is preliminary data.</text>
</comment>
<dbReference type="AlphaFoldDB" id="A0A9P6DXY9"/>
<proteinExistence type="predicted"/>
<keyword evidence="1" id="KW-1133">Transmembrane helix</keyword>
<dbReference type="Proteomes" id="UP000886523">
    <property type="component" value="Unassembled WGS sequence"/>
</dbReference>
<sequence>MSLAQVAASFRGAMLPLPLFDSPALPSFNVLDLAGALRLSVAIRQLKRLNGGPAGEPKGAWMYDLWLTLIVVFGGEIMASVLLVTPPSFMLSPAVTLLFAASHTVANFLPFIPPISLETELPLSLLDAATRSLLVCDFATALVSSNTNEALRNSPAALLITSTLLGNGGFFVVNTFSMLSPTGWALAVPPELKPWGWTIMDLWVAPLCTAMYAITTHAQPVWAQLHAILLSQLRRFHVLSTGHRATPVIDVWTKEDGRALCFIVLVICFSLRALTKFSGAVALARLSLRRMRRQGRDAFRW</sequence>
<name>A0A9P6DXY9_9AGAM</name>
<accession>A0A9P6DXY9</accession>
<feature type="transmembrane region" description="Helical" evidence="1">
    <location>
        <begin position="65"/>
        <end position="84"/>
    </location>
</feature>